<sequence length="1748" mass="193167">MDRAEPGDWVWVRRPGEADAAEWRAAAAAGIQAEDERPLKVVFTSPAAHWTDAAPLGNGRLGAMVWGGVASETIQLNAETRDTRIFCADDTLWTGVPGDYTNPDAPAVLAKVRKLVDSGDYAAASVAALGLSGFQSVVYQPLGDINLAFGDAHTGYSAYYRDIDLKTATVNVKYTIGDVEFTREHFSSNPHQVVVTKFSANKAGSLSFVVYLDSKLQHHSTVSGTNQIVMEGSCPGQMFSPGEIKSEKSSGIKFSAILDLQCGGKGSKVQVQDEGKLKVDGADWVILLLAASSSFDGPFTMPSDSKKDPTSAASNTINSIRNLSYTQLYASHLDDYQSLFNRVTLQLSKESKNALEEEDLVAVQKGHKTNPDAPRVENGNSSRSASSAISAAERVKSFVNDEDPSLVELLFHYGRYLLISCSRPGTQISNLQGIWNQDTAPAWDGAPHMNINLQMNYWPSLPCNLSECQEPLFDFIASLMRNGSKTAKVNYEASGWVAHQVTDIWAKTSPDRGDPVWALWPMGGAWLCTHLWEHYSFSMDKDFLQNTAYPLLKGCASFLLDWLIEGRGGYLETNPSTSPEHSFIAPDGKTASVSYSTTMDMAIIKEVFTVVISSEKVLGCSDSEFVQRIKKALSWLPPTRIARDGSIMEWASFEVLHVFVPLQAQDFEDPDVYHRHVSHLFGLFPGHTITIRKTPDLCKAAANSLYKRGDAGPGWSTTWKMALWARLRNSEHAYRMIKQLIMLVDPDHQATFEGGLYSNLFTAHPPFQIDANFGFAAAIAEMLVQSTDRDLYLLPALPRDKWAAGYVRGLKARGGTTVNIHWKEGQLHETWLWTTNKNSITRLHYGGHVATVTLACGNIYRFNKHLKCLKTYPFGGGPPQPPGSRTRRTDRSRSCSPRPQRTGPTRLHSATAALAPWCGAASPPRPSNLTMIRYGRVCPAIIRIQMRLPCSLKLENWWTVEIMQQLQSLPSAYLVSTLVYQPLGDINLVFGDSDTRYSAYYRDIDLKTATVNVQYTIEDVEFTREHFSSNPHQVVVTKFSADKAGSLSFTVYLDSKLQHHSSVSGTSQIVIEGSCPGKIISSDEIKSDKSSGIKFSAILDLRCGGVGSKVQVLDEGKLKVDGADWVILLLAASSSFEGPFTKPSDSKKDPTSAALHTINSIRNMSYTQLYAYHLDDYQSLFNRVTLKLSKESKNALEEENLVAVRKGHKTDSDAPRVEKGKSSRSASSTISAAERVKSFINDEDPSLVDLLFHYGRYLLISCSRPGTQIANLQGIWNKDTEPAWDGAPHMNVNLQMNYWPSLPCNLSECQEPLFDFIASLVRNGSKTAKWLGGSSSHRHMGKTSPDRGDPVWALWPMGGAWLCTHLWEHYSFSMDKDFLQNTAYPLLKGCASFLLDWLIEGRGGYLETNPSTSPEHSFIAPDGKTASVSYSTTMDMAIIKEVFTVVISSDKAQDFEDPEVHHRHVSHLFGLFPGHTITIGKTPDLCKAAANSLYKRGDAGPGWSTTWKMALWARLRNSEHAYRMIKQLIILVDPDHEANFEGGLYSNLFTAHPPFQIDANFGFAAAIAEMLVQSTEHDLYILPALPRDKWTTGYVRGLKARGGTTVNIRWREGDLHETWLWTRNKNSITRLHYRGHIGFVFPTVHNAGTVGAWAKSPPTPRTEGFGCTTNQHHRFLKSLVYVVFGVLGSYLHPILTGHQAALSLVALPRASLRNVVGQGILRPKASLFSVFGSSSSPPARFGINVTTC</sequence>
<dbReference type="InterPro" id="IPR012341">
    <property type="entry name" value="6hp_glycosidase-like_sf"/>
</dbReference>
<feature type="domain" description="Alpha fucosidase A-like C-terminal" evidence="3">
    <location>
        <begin position="785"/>
        <end position="841"/>
    </location>
</feature>
<dbReference type="Pfam" id="PF14498">
    <property type="entry name" value="Glyco_hyd_65N_2"/>
    <property type="match status" value="2"/>
</dbReference>
<dbReference type="SUPFAM" id="SSF48208">
    <property type="entry name" value="Six-hairpin glycosidases"/>
    <property type="match status" value="2"/>
</dbReference>
<feature type="region of interest" description="Disordered" evidence="1">
    <location>
        <begin position="365"/>
        <end position="385"/>
    </location>
</feature>
<keyword evidence="6" id="KW-1185">Reference proteome</keyword>
<dbReference type="Proteomes" id="UP001055439">
    <property type="component" value="Chromosome 9"/>
</dbReference>
<feature type="region of interest" description="Disordered" evidence="1">
    <location>
        <begin position="1206"/>
        <end position="1228"/>
    </location>
</feature>
<dbReference type="Pfam" id="PF22124">
    <property type="entry name" value="Glyco_hydro_95_cat"/>
    <property type="match status" value="3"/>
</dbReference>
<feature type="domain" description="Glycosyl hydrolase family 95 N-terminal" evidence="2">
    <location>
        <begin position="976"/>
        <end position="1137"/>
    </location>
</feature>
<evidence type="ECO:0000313" key="5">
    <source>
        <dbReference type="EMBL" id="URE48837.1"/>
    </source>
</evidence>
<organism evidence="5 6">
    <name type="scientific">Musa troglodytarum</name>
    <name type="common">fe'i banana</name>
    <dbReference type="NCBI Taxonomy" id="320322"/>
    <lineage>
        <taxon>Eukaryota</taxon>
        <taxon>Viridiplantae</taxon>
        <taxon>Streptophyta</taxon>
        <taxon>Embryophyta</taxon>
        <taxon>Tracheophyta</taxon>
        <taxon>Spermatophyta</taxon>
        <taxon>Magnoliopsida</taxon>
        <taxon>Liliopsida</taxon>
        <taxon>Zingiberales</taxon>
        <taxon>Musaceae</taxon>
        <taxon>Musa</taxon>
    </lineage>
</organism>
<evidence type="ECO:0000259" key="4">
    <source>
        <dbReference type="Pfam" id="PF22124"/>
    </source>
</evidence>
<feature type="domain" description="Glycosyl hydrolase family 95 catalytic" evidence="4">
    <location>
        <begin position="1165"/>
        <end position="1451"/>
    </location>
</feature>
<feature type="compositionally biased region" description="Basic and acidic residues" evidence="1">
    <location>
        <begin position="1209"/>
        <end position="1221"/>
    </location>
</feature>
<name>A0A9E7IJD0_9LILI</name>
<dbReference type="GO" id="GO:0004560">
    <property type="term" value="F:alpha-L-fucosidase activity"/>
    <property type="evidence" value="ECO:0007669"/>
    <property type="project" value="TreeGrafter"/>
</dbReference>
<proteinExistence type="predicted"/>
<feature type="domain" description="Alpha fucosidase A-like C-terminal" evidence="3">
    <location>
        <begin position="1573"/>
        <end position="1628"/>
    </location>
</feature>
<dbReference type="InterPro" id="IPR008928">
    <property type="entry name" value="6-hairpin_glycosidase_sf"/>
</dbReference>
<feature type="domain" description="Glycosyl hydrolase family 95 N-terminal" evidence="2">
    <location>
        <begin position="43"/>
        <end position="297"/>
    </location>
</feature>
<feature type="region of interest" description="Disordered" evidence="1">
    <location>
        <begin position="874"/>
        <end position="906"/>
    </location>
</feature>
<dbReference type="PANTHER" id="PTHR31084:SF0">
    <property type="entry name" value="ALPHA-L-FUCOSIDASE 2"/>
    <property type="match status" value="1"/>
</dbReference>
<dbReference type="Pfam" id="PF21307">
    <property type="entry name" value="Glyco_hydro_95_C"/>
    <property type="match status" value="2"/>
</dbReference>
<gene>
    <name evidence="5" type="ORF">MUK42_33283</name>
</gene>
<evidence type="ECO:0000256" key="1">
    <source>
        <dbReference type="SAM" id="MobiDB-lite"/>
    </source>
</evidence>
<dbReference type="InterPro" id="IPR054363">
    <property type="entry name" value="GH95_cat"/>
</dbReference>
<feature type="domain" description="Glycosyl hydrolase family 95 catalytic" evidence="4">
    <location>
        <begin position="384"/>
        <end position="783"/>
    </location>
</feature>
<accession>A0A9E7IJD0</accession>
<dbReference type="Gene3D" id="1.50.10.10">
    <property type="match status" value="3"/>
</dbReference>
<dbReference type="GO" id="GO:0005975">
    <property type="term" value="P:carbohydrate metabolic process"/>
    <property type="evidence" value="ECO:0007669"/>
    <property type="project" value="InterPro"/>
</dbReference>
<dbReference type="InterPro" id="IPR027414">
    <property type="entry name" value="GH95_N_dom"/>
</dbReference>
<feature type="domain" description="Glycosyl hydrolase family 95 catalytic" evidence="4">
    <location>
        <begin position="1453"/>
        <end position="1571"/>
    </location>
</feature>
<dbReference type="InterPro" id="IPR049053">
    <property type="entry name" value="AFCA-like_C"/>
</dbReference>
<dbReference type="PANTHER" id="PTHR31084">
    <property type="entry name" value="ALPHA-L-FUCOSIDASE 2"/>
    <property type="match status" value="1"/>
</dbReference>
<dbReference type="OrthoDB" id="2848340at2759"/>
<evidence type="ECO:0000313" key="6">
    <source>
        <dbReference type="Proteomes" id="UP001055439"/>
    </source>
</evidence>
<evidence type="ECO:0000259" key="2">
    <source>
        <dbReference type="Pfam" id="PF14498"/>
    </source>
</evidence>
<protein>
    <submittedName>
        <fullName evidence="5">Alpha-l-fucosidase</fullName>
    </submittedName>
</protein>
<dbReference type="EMBL" id="CP097511">
    <property type="protein sequence ID" value="URE48837.1"/>
    <property type="molecule type" value="Genomic_DNA"/>
</dbReference>
<evidence type="ECO:0000259" key="3">
    <source>
        <dbReference type="Pfam" id="PF21307"/>
    </source>
</evidence>
<reference evidence="5" key="1">
    <citation type="submission" date="2022-05" db="EMBL/GenBank/DDBJ databases">
        <title>The Musa troglodytarum L. genome provides insights into the mechanism of non-climacteric behaviour and enrichment of carotenoids.</title>
        <authorList>
            <person name="Wang J."/>
        </authorList>
    </citation>
    <scope>NUCLEOTIDE SEQUENCE</scope>
    <source>
        <tissue evidence="5">Leaf</tissue>
    </source>
</reference>